<reference evidence="2" key="1">
    <citation type="submission" date="2018-04" db="EMBL/GenBank/DDBJ databases">
        <authorList>
            <person name="Cornet L."/>
        </authorList>
    </citation>
    <scope>NUCLEOTIDE SEQUENCE [LARGE SCALE GENOMIC DNA]</scope>
</reference>
<comment type="caution">
    <text evidence="1">The sequence shown here is derived from an EMBL/GenBank/DDBJ whole genome shotgun (WGS) entry which is preliminary data.</text>
</comment>
<organism evidence="1 2">
    <name type="scientific">Phormidesmis priestleyi</name>
    <dbReference type="NCBI Taxonomy" id="268141"/>
    <lineage>
        <taxon>Bacteria</taxon>
        <taxon>Bacillati</taxon>
        <taxon>Cyanobacteriota</taxon>
        <taxon>Cyanophyceae</taxon>
        <taxon>Leptolyngbyales</taxon>
        <taxon>Leptolyngbyaceae</taxon>
        <taxon>Phormidesmis</taxon>
    </lineage>
</organism>
<gene>
    <name evidence="1" type="ORF">DCF15_12360</name>
</gene>
<sequence>MPQSVATHPMAKFQRKVRSLVETKAISPKDSLWKIAFIFGDKWPHWKAELESFDFTTQDAIGDLLAVDSWEEEEEMA</sequence>
<proteinExistence type="predicted"/>
<dbReference type="EMBL" id="QBMP01000123">
    <property type="protein sequence ID" value="PZO53885.1"/>
    <property type="molecule type" value="Genomic_DNA"/>
</dbReference>
<dbReference type="InterPro" id="IPR025477">
    <property type="entry name" value="DUF4327"/>
</dbReference>
<reference evidence="1 2" key="2">
    <citation type="submission" date="2018-06" db="EMBL/GenBank/DDBJ databases">
        <title>Metagenomic assembly of (sub)arctic Cyanobacteria and their associated microbiome from non-axenic cultures.</title>
        <authorList>
            <person name="Baurain D."/>
        </authorList>
    </citation>
    <scope>NUCLEOTIDE SEQUENCE [LARGE SCALE GENOMIC DNA]</scope>
    <source>
        <strain evidence="1">ULC027bin1</strain>
    </source>
</reference>
<evidence type="ECO:0000313" key="1">
    <source>
        <dbReference type="EMBL" id="PZO53885.1"/>
    </source>
</evidence>
<name>A0A2W4Z6G4_9CYAN</name>
<protein>
    <submittedName>
        <fullName evidence="1">DUF4327 domain-containing protein</fullName>
    </submittedName>
</protein>
<dbReference type="AlphaFoldDB" id="A0A2W4Z6G4"/>
<evidence type="ECO:0000313" key="2">
    <source>
        <dbReference type="Proteomes" id="UP000249794"/>
    </source>
</evidence>
<dbReference type="Pfam" id="PF14217">
    <property type="entry name" value="DUF4327"/>
    <property type="match status" value="1"/>
</dbReference>
<accession>A0A2W4Z6G4</accession>
<dbReference type="Proteomes" id="UP000249794">
    <property type="component" value="Unassembled WGS sequence"/>
</dbReference>